<dbReference type="AlphaFoldDB" id="A0A2P2PW10"/>
<protein>
    <submittedName>
        <fullName evidence="1">Uncharacterized protein</fullName>
    </submittedName>
</protein>
<reference evidence="1" key="1">
    <citation type="submission" date="2018-02" db="EMBL/GenBank/DDBJ databases">
        <title>Rhizophora mucronata_Transcriptome.</title>
        <authorList>
            <person name="Meera S.P."/>
            <person name="Sreeshan A."/>
            <person name="Augustine A."/>
        </authorList>
    </citation>
    <scope>NUCLEOTIDE SEQUENCE</scope>
    <source>
        <tissue evidence="1">Leaf</tissue>
    </source>
</reference>
<name>A0A2P2PW10_RHIMU</name>
<accession>A0A2P2PW10</accession>
<evidence type="ECO:0000313" key="1">
    <source>
        <dbReference type="EMBL" id="MBX58934.1"/>
    </source>
</evidence>
<sequence>MFSMHEAPSLWGRGERLDLHSLPLFFHKEVVSLRTIKGGNKVCVENLPDQSGQGHLRYIWIIPTINLGVLQW</sequence>
<proteinExistence type="predicted"/>
<dbReference type="EMBL" id="GGEC01078450">
    <property type="protein sequence ID" value="MBX58934.1"/>
    <property type="molecule type" value="Transcribed_RNA"/>
</dbReference>
<organism evidence="1">
    <name type="scientific">Rhizophora mucronata</name>
    <name type="common">Asiatic mangrove</name>
    <dbReference type="NCBI Taxonomy" id="61149"/>
    <lineage>
        <taxon>Eukaryota</taxon>
        <taxon>Viridiplantae</taxon>
        <taxon>Streptophyta</taxon>
        <taxon>Embryophyta</taxon>
        <taxon>Tracheophyta</taxon>
        <taxon>Spermatophyta</taxon>
        <taxon>Magnoliopsida</taxon>
        <taxon>eudicotyledons</taxon>
        <taxon>Gunneridae</taxon>
        <taxon>Pentapetalae</taxon>
        <taxon>rosids</taxon>
        <taxon>fabids</taxon>
        <taxon>Malpighiales</taxon>
        <taxon>Rhizophoraceae</taxon>
        <taxon>Rhizophora</taxon>
    </lineage>
</organism>